<feature type="region of interest" description="Disordered" evidence="4">
    <location>
        <begin position="379"/>
        <end position="408"/>
    </location>
</feature>
<keyword evidence="2" id="KW-0805">Transcription regulation</keyword>
<feature type="compositionally biased region" description="Polar residues" evidence="4">
    <location>
        <begin position="22"/>
        <end position="33"/>
    </location>
</feature>
<proteinExistence type="inferred from homology"/>
<dbReference type="GO" id="GO:0000289">
    <property type="term" value="P:nuclear-transcribed mRNA poly(A) tail shortening"/>
    <property type="evidence" value="ECO:0007669"/>
    <property type="project" value="UniProtKB-ARBA"/>
</dbReference>
<feature type="compositionally biased region" description="Polar residues" evidence="4">
    <location>
        <begin position="297"/>
        <end position="306"/>
    </location>
</feature>
<feature type="compositionally biased region" description="Low complexity" evidence="4">
    <location>
        <begin position="379"/>
        <end position="396"/>
    </location>
</feature>
<comment type="similarity">
    <text evidence="1">Belongs to the CNOT2/3/5 family.</text>
</comment>
<evidence type="ECO:0000256" key="1">
    <source>
        <dbReference type="ARBA" id="ARBA00007682"/>
    </source>
</evidence>
<feature type="compositionally biased region" description="Polar residues" evidence="4">
    <location>
        <begin position="139"/>
        <end position="168"/>
    </location>
</feature>
<dbReference type="InterPro" id="IPR040168">
    <property type="entry name" value="Not2/3/5"/>
</dbReference>
<feature type="compositionally biased region" description="Low complexity" evidence="4">
    <location>
        <begin position="108"/>
        <end position="123"/>
    </location>
</feature>
<dbReference type="EMBL" id="CABVLU010000001">
    <property type="protein sequence ID" value="VVT44122.1"/>
    <property type="molecule type" value="Genomic_DNA"/>
</dbReference>
<evidence type="ECO:0000256" key="3">
    <source>
        <dbReference type="ARBA" id="ARBA00023163"/>
    </source>
</evidence>
<evidence type="ECO:0000313" key="6">
    <source>
        <dbReference type="EMBL" id="VVT44122.1"/>
    </source>
</evidence>
<dbReference type="RefSeq" id="XP_031850926.1">
    <property type="nucleotide sequence ID" value="XM_031995035.1"/>
</dbReference>
<dbReference type="InterPro" id="IPR007282">
    <property type="entry name" value="NOT2/3/5_C"/>
</dbReference>
<feature type="compositionally biased region" description="Low complexity" evidence="4">
    <location>
        <begin position="169"/>
        <end position="183"/>
    </location>
</feature>
<dbReference type="Gene3D" id="2.30.30.1020">
    <property type="entry name" value="CCR4-NOT complex subunit 2/3/5, C-terminal domain"/>
    <property type="match status" value="1"/>
</dbReference>
<dbReference type="AlphaFoldDB" id="A0A5E8B3C5"/>
<gene>
    <name evidence="6" type="ORF">SAPINGB_P000311</name>
</gene>
<dbReference type="GO" id="GO:0006355">
    <property type="term" value="P:regulation of DNA-templated transcription"/>
    <property type="evidence" value="ECO:0007669"/>
    <property type="project" value="InterPro"/>
</dbReference>
<feature type="compositionally biased region" description="Low complexity" evidence="4">
    <location>
        <begin position="260"/>
        <end position="296"/>
    </location>
</feature>
<dbReference type="Pfam" id="PF04153">
    <property type="entry name" value="NOT2_3_5_C"/>
    <property type="match status" value="1"/>
</dbReference>
<dbReference type="PANTHER" id="PTHR23326">
    <property type="entry name" value="CCR4 NOT-RELATED"/>
    <property type="match status" value="1"/>
</dbReference>
<evidence type="ECO:0000313" key="7">
    <source>
        <dbReference type="Proteomes" id="UP000398389"/>
    </source>
</evidence>
<organism evidence="6 7">
    <name type="scientific">Magnusiomyces paraingens</name>
    <dbReference type="NCBI Taxonomy" id="2606893"/>
    <lineage>
        <taxon>Eukaryota</taxon>
        <taxon>Fungi</taxon>
        <taxon>Dikarya</taxon>
        <taxon>Ascomycota</taxon>
        <taxon>Saccharomycotina</taxon>
        <taxon>Dipodascomycetes</taxon>
        <taxon>Dipodascales</taxon>
        <taxon>Dipodascaceae</taxon>
        <taxon>Magnusiomyces</taxon>
    </lineage>
</organism>
<sequence length="517" mass="52729">MVSRNQNGKLSHVSGTTLWSASGASNSPAGQYTSVSLSTPSSSSSSSMYASRAASAGMTTTFAQAVNGGGSGNSFISGSGISSTPSTAGAFYSTAAASGNASAAYMQAQQQAQQHAQQQQQQQPLASLDPSDFPALGVASNTNGGNTLNAASRAKNGSQTGVASSRPGSSSAQPTAAAASDSSRSNGPPPGLGGTAQTAAATSSKMSPPPPSGDITSGAAAAAAAGSGSNGGNDFPALPKNGDSRPPSNGKAALANPSQSTSTSTSTSTTTNSSNNNSNNSTSNSSTSDSNSSTSTPSASEPTGSKNGEIISTLPSDIEKFGMNGLLSVIRMENNDETAVAIGSDLGTLGFPSNRPDGKISRYLTASWSEDAVGALTPPGGAAAAAAQGTTVSGAAPGSTLPTPPQRPEPLYVLPPCYQVERPTGAAHEKIQQYHDETLFYIFYTMPRDVMQEMAAMELQARNWRFHKEMGLWLTKDPLSEPVQQSNTAEQGVYIFFDPFTWEKVKKEYFLVYSSII</sequence>
<protein>
    <recommendedName>
        <fullName evidence="5">NOT2/NOT3/NOT5 C-terminal domain-containing protein</fullName>
    </recommendedName>
</protein>
<feature type="compositionally biased region" description="Low complexity" evidence="4">
    <location>
        <begin position="217"/>
        <end position="227"/>
    </location>
</feature>
<reference evidence="6 7" key="1">
    <citation type="submission" date="2019-09" db="EMBL/GenBank/DDBJ databases">
        <authorList>
            <person name="Brejova B."/>
        </authorList>
    </citation>
    <scope>NUCLEOTIDE SEQUENCE [LARGE SCALE GENOMIC DNA]</scope>
</reference>
<feature type="region of interest" description="Disordered" evidence="4">
    <location>
        <begin position="108"/>
        <end position="311"/>
    </location>
</feature>
<feature type="domain" description="NOT2/NOT3/NOT5 C-terminal" evidence="5">
    <location>
        <begin position="405"/>
        <end position="514"/>
    </location>
</feature>
<dbReference type="GeneID" id="43579135"/>
<dbReference type="OrthoDB" id="25391at2759"/>
<dbReference type="InterPro" id="IPR038635">
    <property type="entry name" value="CCR4-NOT_su2/3/5_C_sf"/>
</dbReference>
<feature type="region of interest" description="Disordered" evidence="4">
    <location>
        <begin position="22"/>
        <end position="50"/>
    </location>
</feature>
<evidence type="ECO:0000256" key="2">
    <source>
        <dbReference type="ARBA" id="ARBA00023015"/>
    </source>
</evidence>
<keyword evidence="3" id="KW-0804">Transcription</keyword>
<accession>A0A5E8B3C5</accession>
<dbReference type="Proteomes" id="UP000398389">
    <property type="component" value="Unassembled WGS sequence"/>
</dbReference>
<dbReference type="GO" id="GO:0030015">
    <property type="term" value="C:CCR4-NOT core complex"/>
    <property type="evidence" value="ECO:0007669"/>
    <property type="project" value="InterPro"/>
</dbReference>
<feature type="compositionally biased region" description="Low complexity" evidence="4">
    <location>
        <begin position="34"/>
        <end position="50"/>
    </location>
</feature>
<keyword evidence="7" id="KW-1185">Reference proteome</keyword>
<evidence type="ECO:0000259" key="5">
    <source>
        <dbReference type="Pfam" id="PF04153"/>
    </source>
</evidence>
<name>A0A5E8B3C5_9ASCO</name>
<evidence type="ECO:0000256" key="4">
    <source>
        <dbReference type="SAM" id="MobiDB-lite"/>
    </source>
</evidence>